<dbReference type="PANTHER" id="PTHR11477:SF0">
    <property type="entry name" value="IP08861P-RELATED"/>
    <property type="match status" value="1"/>
</dbReference>
<evidence type="ECO:0000313" key="5">
    <source>
        <dbReference type="EMBL" id="QHT22221.1"/>
    </source>
</evidence>
<evidence type="ECO:0000256" key="2">
    <source>
        <dbReference type="ARBA" id="ARBA00022771"/>
    </source>
</evidence>
<dbReference type="PANTHER" id="PTHR11477">
    <property type="entry name" value="TRANSCRIPTION FACTOR S-II ZINC FINGER DOMAIN-CONTAINING PROTEIN"/>
    <property type="match status" value="1"/>
</dbReference>
<evidence type="ECO:0000259" key="4">
    <source>
        <dbReference type="PROSITE" id="PS51133"/>
    </source>
</evidence>
<evidence type="ECO:0000256" key="3">
    <source>
        <dbReference type="ARBA" id="ARBA00022833"/>
    </source>
</evidence>
<organism evidence="5">
    <name type="scientific">viral metagenome</name>
    <dbReference type="NCBI Taxonomy" id="1070528"/>
    <lineage>
        <taxon>unclassified sequences</taxon>
        <taxon>metagenomes</taxon>
        <taxon>organismal metagenomes</taxon>
    </lineage>
</organism>
<dbReference type="GO" id="GO:0008270">
    <property type="term" value="F:zinc ion binding"/>
    <property type="evidence" value="ECO:0007669"/>
    <property type="project" value="UniProtKB-KW"/>
</dbReference>
<keyword evidence="3" id="KW-0862">Zinc</keyword>
<dbReference type="Gene3D" id="2.20.25.10">
    <property type="match status" value="1"/>
</dbReference>
<feature type="domain" description="TFIIS-type" evidence="4">
    <location>
        <begin position="153"/>
        <end position="193"/>
    </location>
</feature>
<dbReference type="GO" id="GO:0005634">
    <property type="term" value="C:nucleus"/>
    <property type="evidence" value="ECO:0007669"/>
    <property type="project" value="TreeGrafter"/>
</dbReference>
<sequence>MENCEIESSLIPKHPKRLKIYEKFYDLLNENTQDGMGYTLREGKDISKIAANIERGIFNKCVVTYCPKKGETWNDKFQRLYMSKAVSIYSNLNPQSYINNPVLLSRLLNNEFDEFQLCAMTPQELFPERWEKALRDYEDSMNFEYGKREIQDGILKCGKCHSYKTEYNEKQTRSADEPTTKFCYCHNCGHRWRFC</sequence>
<keyword evidence="1" id="KW-0479">Metal-binding</keyword>
<dbReference type="GO" id="GO:0006351">
    <property type="term" value="P:DNA-templated transcription"/>
    <property type="evidence" value="ECO:0007669"/>
    <property type="project" value="InterPro"/>
</dbReference>
<dbReference type="SUPFAM" id="SSF46942">
    <property type="entry name" value="Elongation factor TFIIS domain 2"/>
    <property type="match status" value="1"/>
</dbReference>
<reference evidence="5" key="1">
    <citation type="journal article" date="2020" name="Nature">
        <title>Giant virus diversity and host interactions through global metagenomics.</title>
        <authorList>
            <person name="Schulz F."/>
            <person name="Roux S."/>
            <person name="Paez-Espino D."/>
            <person name="Jungbluth S."/>
            <person name="Walsh D.A."/>
            <person name="Denef V.J."/>
            <person name="McMahon K.D."/>
            <person name="Konstantinidis K.T."/>
            <person name="Eloe-Fadrosh E.A."/>
            <person name="Kyrpides N.C."/>
            <person name="Woyke T."/>
        </authorList>
    </citation>
    <scope>NUCLEOTIDE SEQUENCE</scope>
    <source>
        <strain evidence="5">GVMAG-M-3300023179-107</strain>
    </source>
</reference>
<dbReference type="InterPro" id="IPR003618">
    <property type="entry name" value="TFIIS_cen_dom"/>
</dbReference>
<evidence type="ECO:0000256" key="1">
    <source>
        <dbReference type="ARBA" id="ARBA00022723"/>
    </source>
</evidence>
<dbReference type="Pfam" id="PF07500">
    <property type="entry name" value="TFIIS_M"/>
    <property type="match status" value="1"/>
</dbReference>
<dbReference type="EMBL" id="MN739708">
    <property type="protein sequence ID" value="QHT22221.1"/>
    <property type="molecule type" value="Genomic_DNA"/>
</dbReference>
<dbReference type="SMART" id="SM00440">
    <property type="entry name" value="ZnF_C2C2"/>
    <property type="match status" value="1"/>
</dbReference>
<dbReference type="Gene3D" id="1.10.472.30">
    <property type="entry name" value="Transcription elongation factor S-II, central domain"/>
    <property type="match status" value="1"/>
</dbReference>
<keyword evidence="2" id="KW-0863">Zinc-finger</keyword>
<dbReference type="SUPFAM" id="SSF57783">
    <property type="entry name" value="Zinc beta-ribbon"/>
    <property type="match status" value="1"/>
</dbReference>
<dbReference type="GO" id="GO:0003676">
    <property type="term" value="F:nucleic acid binding"/>
    <property type="evidence" value="ECO:0007669"/>
    <property type="project" value="InterPro"/>
</dbReference>
<dbReference type="InterPro" id="IPR001222">
    <property type="entry name" value="Znf_TFIIS"/>
</dbReference>
<dbReference type="CDD" id="cd13749">
    <property type="entry name" value="Zn-ribbon_TFIIS"/>
    <property type="match status" value="1"/>
</dbReference>
<dbReference type="AlphaFoldDB" id="A0A6C0E0S4"/>
<name>A0A6C0E0S4_9ZZZZ</name>
<proteinExistence type="predicted"/>
<accession>A0A6C0E0S4</accession>
<dbReference type="PROSITE" id="PS51133">
    <property type="entry name" value="ZF_TFIIS_2"/>
    <property type="match status" value="1"/>
</dbReference>
<protein>
    <recommendedName>
        <fullName evidence="4">TFIIS-type domain-containing protein</fullName>
    </recommendedName>
</protein>
<dbReference type="InterPro" id="IPR036575">
    <property type="entry name" value="TFIIS_cen_dom_sf"/>
</dbReference>
<dbReference type="Pfam" id="PF01096">
    <property type="entry name" value="Zn_ribbon_TFIIS"/>
    <property type="match status" value="1"/>
</dbReference>